<reference evidence="2 3" key="1">
    <citation type="submission" date="2020-10" db="EMBL/GenBank/DDBJ databases">
        <title>Connecting structure to function with the recovery of over 1000 high-quality activated sludge metagenome-assembled genomes encoding full-length rRNA genes using long-read sequencing.</title>
        <authorList>
            <person name="Singleton C.M."/>
            <person name="Petriglieri F."/>
            <person name="Kristensen J.M."/>
            <person name="Kirkegaard R.H."/>
            <person name="Michaelsen T.Y."/>
            <person name="Andersen M.H."/>
            <person name="Karst S.M."/>
            <person name="Dueholm M.S."/>
            <person name="Nielsen P.H."/>
            <person name="Albertsen M."/>
        </authorList>
    </citation>
    <scope>NUCLEOTIDE SEQUENCE [LARGE SCALE GENOMIC DNA]</scope>
    <source>
        <strain evidence="2">EsbW_18-Q3-R4-48_BATAC.463</strain>
    </source>
</reference>
<name>A0A935JW43_9RHOO</name>
<comment type="caution">
    <text evidence="2">The sequence shown here is derived from an EMBL/GenBank/DDBJ whole genome shotgun (WGS) entry which is preliminary data.</text>
</comment>
<evidence type="ECO:0000313" key="2">
    <source>
        <dbReference type="EMBL" id="MBK7414817.1"/>
    </source>
</evidence>
<proteinExistence type="predicted"/>
<dbReference type="EMBL" id="JADJMS010000013">
    <property type="protein sequence ID" value="MBK7414817.1"/>
    <property type="molecule type" value="Genomic_DNA"/>
</dbReference>
<evidence type="ECO:0000313" key="3">
    <source>
        <dbReference type="Proteomes" id="UP000739411"/>
    </source>
</evidence>
<protein>
    <submittedName>
        <fullName evidence="2">Uncharacterized protein</fullName>
    </submittedName>
</protein>
<feature type="region of interest" description="Disordered" evidence="1">
    <location>
        <begin position="126"/>
        <end position="162"/>
    </location>
</feature>
<organism evidence="2 3">
    <name type="scientific">Candidatus Dechloromonas phosphorivorans</name>
    <dbReference type="NCBI Taxonomy" id="2899244"/>
    <lineage>
        <taxon>Bacteria</taxon>
        <taxon>Pseudomonadati</taxon>
        <taxon>Pseudomonadota</taxon>
        <taxon>Betaproteobacteria</taxon>
        <taxon>Rhodocyclales</taxon>
        <taxon>Azonexaceae</taxon>
        <taxon>Dechloromonas</taxon>
    </lineage>
</organism>
<evidence type="ECO:0000256" key="1">
    <source>
        <dbReference type="SAM" id="MobiDB-lite"/>
    </source>
</evidence>
<sequence length="162" mass="17626">MYPVHDVDALLLIATTLASKRRPAELVEIIAAMDLLQVTIPDEARLAEAFAHLGKHGMISAGESGFSLTEDAEKVMAEQPKRGTSEEKIFRVRDDLSAFTTKPDHAAVVVTEEALSAALLAHKTSGEGAGKNLLVPKPKSDGDKQRPGQRFRKPLPAHKRKR</sequence>
<gene>
    <name evidence="2" type="ORF">IPJ38_06570</name>
</gene>
<dbReference type="Proteomes" id="UP000739411">
    <property type="component" value="Unassembled WGS sequence"/>
</dbReference>
<feature type="compositionally biased region" description="Basic residues" evidence="1">
    <location>
        <begin position="147"/>
        <end position="162"/>
    </location>
</feature>
<dbReference type="AlphaFoldDB" id="A0A935JW43"/>
<accession>A0A935JW43</accession>